<reference evidence="1" key="2">
    <citation type="submission" date="2021-04" db="EMBL/GenBank/DDBJ databases">
        <authorList>
            <person name="Gilroy R."/>
        </authorList>
    </citation>
    <scope>NUCLEOTIDE SEQUENCE</scope>
    <source>
        <strain evidence="1">CHK178-16964</strain>
    </source>
</reference>
<dbReference type="InterPro" id="IPR036388">
    <property type="entry name" value="WH-like_DNA-bd_sf"/>
</dbReference>
<dbReference type="Proteomes" id="UP000823900">
    <property type="component" value="Unassembled WGS sequence"/>
</dbReference>
<comment type="caution">
    <text evidence="1">The sequence shown here is derived from an EMBL/GenBank/DDBJ whole genome shotgun (WGS) entry which is preliminary data.</text>
</comment>
<dbReference type="EMBL" id="DWZA01000048">
    <property type="protein sequence ID" value="HJA70968.1"/>
    <property type="molecule type" value="Genomic_DNA"/>
</dbReference>
<proteinExistence type="predicted"/>
<dbReference type="Gene3D" id="1.10.10.10">
    <property type="entry name" value="Winged helix-like DNA-binding domain superfamily/Winged helix DNA-binding domain"/>
    <property type="match status" value="1"/>
</dbReference>
<organism evidence="1 2">
    <name type="scientific">Candidatus Lachnoclostridium stercoravium</name>
    <dbReference type="NCBI Taxonomy" id="2838633"/>
    <lineage>
        <taxon>Bacteria</taxon>
        <taxon>Bacillati</taxon>
        <taxon>Bacillota</taxon>
        <taxon>Clostridia</taxon>
        <taxon>Lachnospirales</taxon>
        <taxon>Lachnospiraceae</taxon>
    </lineage>
</organism>
<evidence type="ECO:0000313" key="2">
    <source>
        <dbReference type="Proteomes" id="UP000823900"/>
    </source>
</evidence>
<feature type="non-terminal residue" evidence="1">
    <location>
        <position position="61"/>
    </location>
</feature>
<dbReference type="InterPro" id="IPR002481">
    <property type="entry name" value="FUR"/>
</dbReference>
<sequence>MKKLKYSRQRESIKACLMACRDHPTADDIYMRIREEYPNISLGTVYRNLNLLVEIGEIQKL</sequence>
<dbReference type="GO" id="GO:1900376">
    <property type="term" value="P:regulation of secondary metabolite biosynthetic process"/>
    <property type="evidence" value="ECO:0007669"/>
    <property type="project" value="TreeGrafter"/>
</dbReference>
<gene>
    <name evidence="1" type="ORF">IAA07_05215</name>
</gene>
<dbReference type="PANTHER" id="PTHR33202">
    <property type="entry name" value="ZINC UPTAKE REGULATION PROTEIN"/>
    <property type="match status" value="1"/>
</dbReference>
<dbReference type="AlphaFoldDB" id="A0A9D2HIJ7"/>
<dbReference type="GO" id="GO:0045892">
    <property type="term" value="P:negative regulation of DNA-templated transcription"/>
    <property type="evidence" value="ECO:0007669"/>
    <property type="project" value="TreeGrafter"/>
</dbReference>
<name>A0A9D2HIJ7_9FIRM</name>
<dbReference type="InterPro" id="IPR036390">
    <property type="entry name" value="WH_DNA-bd_sf"/>
</dbReference>
<accession>A0A9D2HIJ7</accession>
<dbReference type="CDD" id="cd07153">
    <property type="entry name" value="Fur_like"/>
    <property type="match status" value="1"/>
</dbReference>
<dbReference type="Pfam" id="PF01475">
    <property type="entry name" value="FUR"/>
    <property type="match status" value="1"/>
</dbReference>
<dbReference type="SUPFAM" id="SSF46785">
    <property type="entry name" value="Winged helix' DNA-binding domain"/>
    <property type="match status" value="1"/>
</dbReference>
<dbReference type="GO" id="GO:0000976">
    <property type="term" value="F:transcription cis-regulatory region binding"/>
    <property type="evidence" value="ECO:0007669"/>
    <property type="project" value="TreeGrafter"/>
</dbReference>
<dbReference type="GO" id="GO:0008270">
    <property type="term" value="F:zinc ion binding"/>
    <property type="evidence" value="ECO:0007669"/>
    <property type="project" value="TreeGrafter"/>
</dbReference>
<protein>
    <submittedName>
        <fullName evidence="1">Transcriptional repressor</fullName>
    </submittedName>
</protein>
<dbReference type="GO" id="GO:0003700">
    <property type="term" value="F:DNA-binding transcription factor activity"/>
    <property type="evidence" value="ECO:0007669"/>
    <property type="project" value="InterPro"/>
</dbReference>
<evidence type="ECO:0000313" key="1">
    <source>
        <dbReference type="EMBL" id="HJA70968.1"/>
    </source>
</evidence>
<reference evidence="1" key="1">
    <citation type="journal article" date="2021" name="PeerJ">
        <title>Extensive microbial diversity within the chicken gut microbiome revealed by metagenomics and culture.</title>
        <authorList>
            <person name="Gilroy R."/>
            <person name="Ravi A."/>
            <person name="Getino M."/>
            <person name="Pursley I."/>
            <person name="Horton D.L."/>
            <person name="Alikhan N.F."/>
            <person name="Baker D."/>
            <person name="Gharbi K."/>
            <person name="Hall N."/>
            <person name="Watson M."/>
            <person name="Adriaenssens E.M."/>
            <person name="Foster-Nyarko E."/>
            <person name="Jarju S."/>
            <person name="Secka A."/>
            <person name="Antonio M."/>
            <person name="Oren A."/>
            <person name="Chaudhuri R.R."/>
            <person name="La Ragione R."/>
            <person name="Hildebrand F."/>
            <person name="Pallen M.J."/>
        </authorList>
    </citation>
    <scope>NUCLEOTIDE SEQUENCE</scope>
    <source>
        <strain evidence="1">CHK178-16964</strain>
    </source>
</reference>
<dbReference type="PANTHER" id="PTHR33202:SF7">
    <property type="entry name" value="FERRIC UPTAKE REGULATION PROTEIN"/>
    <property type="match status" value="1"/>
</dbReference>